<organism evidence="1 2">
    <name type="scientific">Serratia phage vB_SmaS_Ulliraptor</name>
    <dbReference type="NCBI Taxonomy" id="2902694"/>
    <lineage>
        <taxon>Viruses</taxon>
        <taxon>Duplodnaviria</taxon>
        <taxon>Heunggongvirae</taxon>
        <taxon>Uroviricota</taxon>
        <taxon>Caudoviricetes</taxon>
        <taxon>Bonzeevirus</taxon>
        <taxon>Bonzeevirus ulliraptor</taxon>
    </lineage>
</organism>
<accession>A0AC61TNV1</accession>
<sequence>MATTKYERNMVNALISNMRVTVIELGLWFDSTRTGRPKGMIRSHYRKAIDACRVAANISKKLDNYQRWDLMGEVESVVMTDRHRTIIADLEYRGFDFQEFLSDAISCSDVGYKF</sequence>
<evidence type="ECO:0000313" key="2">
    <source>
        <dbReference type="Proteomes" id="UP000827379"/>
    </source>
</evidence>
<evidence type="ECO:0000313" key="1">
    <source>
        <dbReference type="EMBL" id="UGO51995.1"/>
    </source>
</evidence>
<dbReference type="EMBL" id="OL539442">
    <property type="protein sequence ID" value="UGO51995.1"/>
    <property type="molecule type" value="Genomic_DNA"/>
</dbReference>
<gene>
    <name evidence="1" type="ORF">ULLIRAPTOR_3</name>
</gene>
<dbReference type="Proteomes" id="UP000827379">
    <property type="component" value="Segment"/>
</dbReference>
<name>A0AC61TNV1_9CAUD</name>
<proteinExistence type="predicted"/>
<keyword evidence="2" id="KW-1185">Reference proteome</keyword>
<protein>
    <submittedName>
        <fullName evidence="1">Uncharacterized protein</fullName>
    </submittedName>
</protein>
<reference evidence="1" key="1">
    <citation type="submission" date="2021-10" db="EMBL/GenBank/DDBJ databases">
        <authorList>
            <person name="Ayers H.X."/>
            <person name="Arens D.A."/>
            <person name="Thompson D.W."/>
            <person name="Stewart J."/>
            <person name="Casjens S.R."/>
            <person name="Grose J.H."/>
        </authorList>
    </citation>
    <scope>NUCLEOTIDE SEQUENCE</scope>
</reference>